<keyword evidence="3" id="KW-1185">Reference proteome</keyword>
<proteinExistence type="predicted"/>
<feature type="transmembrane region" description="Helical" evidence="1">
    <location>
        <begin position="7"/>
        <end position="25"/>
    </location>
</feature>
<reference evidence="2" key="1">
    <citation type="submission" date="2021-01" db="UniProtKB">
        <authorList>
            <consortium name="EnsemblMetazoa"/>
        </authorList>
    </citation>
    <scope>IDENTIFICATION</scope>
    <source>
        <strain evidence="2">DH4</strain>
    </source>
</reference>
<evidence type="ECO:0000256" key="1">
    <source>
        <dbReference type="SAM" id="Phobius"/>
    </source>
</evidence>
<accession>A0A7M7IMM6</accession>
<protein>
    <submittedName>
        <fullName evidence="4">Uncharacterized protein LOC113218520</fullName>
    </submittedName>
</protein>
<organism evidence="2">
    <name type="scientific">Apis mellifera</name>
    <name type="common">Honeybee</name>
    <dbReference type="NCBI Taxonomy" id="7460"/>
    <lineage>
        <taxon>Eukaryota</taxon>
        <taxon>Metazoa</taxon>
        <taxon>Ecdysozoa</taxon>
        <taxon>Arthropoda</taxon>
        <taxon>Hexapoda</taxon>
        <taxon>Insecta</taxon>
        <taxon>Pterygota</taxon>
        <taxon>Neoptera</taxon>
        <taxon>Endopterygota</taxon>
        <taxon>Hymenoptera</taxon>
        <taxon>Apocrita</taxon>
        <taxon>Aculeata</taxon>
        <taxon>Apoidea</taxon>
        <taxon>Anthophila</taxon>
        <taxon>Apidae</taxon>
        <taxon>Apis</taxon>
    </lineage>
</organism>
<dbReference type="AlphaFoldDB" id="A0A7M7IMM6"/>
<evidence type="ECO:0000313" key="4">
    <source>
        <dbReference type="RefSeq" id="XP_016766165.1"/>
    </source>
</evidence>
<dbReference type="KEGG" id="ame:113218520"/>
<dbReference type="Proteomes" id="UP000005203">
    <property type="component" value="Linkage group LG2"/>
</dbReference>
<reference evidence="4" key="2">
    <citation type="submission" date="2025-04" db="UniProtKB">
        <authorList>
            <consortium name="RefSeq"/>
        </authorList>
    </citation>
    <scope>IDENTIFICATION</scope>
    <source>
        <strain evidence="4">DH4</strain>
        <tissue evidence="4">Whole body</tissue>
    </source>
</reference>
<sequence length="395" mass="45563">MKNKVSSVSLFYVVLNTIIFIVIIGKTDAITGTVENSLSTLHHGLQSIVLKSLQIPSRSYKKENILTEDSSFYNKDNTKIESETREKELNVKDNSNNLPESYLENILSKYTDEFSETQIDCSQSNSSLLETLENYSCKTEALNYGHQYIMEIIIHESFCELNKLFHYILIAVKNLQSESSLMWLFNIIQDIISFGDLIINNSLPEVIEVELSNLEEFLYNPKNIESLINSIKKSIPIFIPIARSVINLVNSVKEIFFRVQNLFQHFDFNLLEKIEDLKEIGKKLFVWGKQSITSLYNFALYPLEEIKNCFFNAIIWVESIFNNLLNYIRQKLYKYIVTFEEGINILQTFYNGYYASGFSETLNKIFSIIESFESFLMNEGNVNVSATSIASTLIS</sequence>
<gene>
    <name evidence="4" type="primary">LOC113218520</name>
</gene>
<evidence type="ECO:0000313" key="2">
    <source>
        <dbReference type="EnsemblMetazoa" id="XP_016766165"/>
    </source>
</evidence>
<name>A0A7M7IMM6_APIME</name>
<keyword evidence="1" id="KW-0812">Transmembrane</keyword>
<keyword evidence="1" id="KW-0472">Membrane</keyword>
<dbReference type="GeneID" id="113218520"/>
<keyword evidence="1" id="KW-1133">Transmembrane helix</keyword>
<accession>A0A8B7KIV1</accession>
<dbReference type="OrthoDB" id="7635167at2759"/>
<dbReference type="EnsemblMetazoa" id="XM_016910676">
    <property type="protein sequence ID" value="XP_016766165"/>
    <property type="gene ID" value="LOC113218520"/>
</dbReference>
<evidence type="ECO:0000313" key="3">
    <source>
        <dbReference type="Proteomes" id="UP000005203"/>
    </source>
</evidence>
<dbReference type="RefSeq" id="XP_016766165.1">
    <property type="nucleotide sequence ID" value="XM_016910676.2"/>
</dbReference>